<keyword evidence="2" id="KW-0805">Transcription regulation</keyword>
<comment type="subcellular location">
    <subcellularLocation>
        <location evidence="1">Nucleus</location>
    </subcellularLocation>
</comment>
<evidence type="ECO:0000256" key="3">
    <source>
        <dbReference type="ARBA" id="ARBA00023125"/>
    </source>
</evidence>
<name>A0A7R8Z655_TIMDO</name>
<dbReference type="InterPro" id="IPR036638">
    <property type="entry name" value="HLH_DNA-bd_sf"/>
</dbReference>
<feature type="compositionally biased region" description="Low complexity" evidence="6">
    <location>
        <begin position="121"/>
        <end position="136"/>
    </location>
</feature>
<dbReference type="Pfam" id="PF00010">
    <property type="entry name" value="HLH"/>
    <property type="match status" value="1"/>
</dbReference>
<sequence length="522" mass="57558">MSVLEAYGSGVSLATMGSTPPPSALHHPTGVHHQDPFYQHQAAAFYHHHHQTPHHYIHHHLHHHSELKEPSQIKVSQADEAEKCMCVVSADEAEQGVHSSSVCGGTPGVGDPSPHVYWANSRSTPCSSSPGTPTGSRGDESPGFDDPSPHYEPYPSSGVDGGSNSQYYTTVTTGADGMPVRVVKRRTCANKKERKRTQSINNAFADLRDCIPNVPADTKLSKIKTLRLATSYIGYLMTVLESDDPGAGEVGFRAELVHSGGGRRATVERPAMDRRTTTDNSMGRRSIGRRQAEGRHSTVRGFCKAPHIEHSPGRGQAQHRNRGAEDTGKLCVYYNQREAGKRCERVIPTLRLHSVQCAVTHKNTCITDFPLSRLPLCCACPASNVRRALYTCIFTFFCELLALVGQSISQQDTNWRRSTIERWIGNIYGICSKTRLKSWTGPNTIWSRTTELLPVYIAPFVCTSRIQVVRPISRRNIVALHNSFQVLKHSSVVLGRQACLVAWLLSDGTISVQIPNEISKDD</sequence>
<dbReference type="GO" id="GO:0046983">
    <property type="term" value="F:protein dimerization activity"/>
    <property type="evidence" value="ECO:0007669"/>
    <property type="project" value="InterPro"/>
</dbReference>
<evidence type="ECO:0000256" key="2">
    <source>
        <dbReference type="ARBA" id="ARBA00023015"/>
    </source>
</evidence>
<feature type="region of interest" description="Disordered" evidence="6">
    <location>
        <begin position="14"/>
        <end position="33"/>
    </location>
</feature>
<keyword evidence="4" id="KW-0804">Transcription</keyword>
<dbReference type="AlphaFoldDB" id="A0A7R8Z655"/>
<gene>
    <name evidence="8" type="ORF">TDIB3V08_LOCUS3951</name>
</gene>
<organism evidence="8">
    <name type="scientific">Timema douglasi</name>
    <name type="common">Walking stick</name>
    <dbReference type="NCBI Taxonomy" id="61478"/>
    <lineage>
        <taxon>Eukaryota</taxon>
        <taxon>Metazoa</taxon>
        <taxon>Ecdysozoa</taxon>
        <taxon>Arthropoda</taxon>
        <taxon>Hexapoda</taxon>
        <taxon>Insecta</taxon>
        <taxon>Pterygota</taxon>
        <taxon>Neoptera</taxon>
        <taxon>Polyneoptera</taxon>
        <taxon>Phasmatodea</taxon>
        <taxon>Timematodea</taxon>
        <taxon>Timematoidea</taxon>
        <taxon>Timematidae</taxon>
        <taxon>Timema</taxon>
    </lineage>
</organism>
<evidence type="ECO:0000256" key="1">
    <source>
        <dbReference type="ARBA" id="ARBA00004123"/>
    </source>
</evidence>
<dbReference type="EMBL" id="OA565757">
    <property type="protein sequence ID" value="CAD7197649.1"/>
    <property type="molecule type" value="Genomic_DNA"/>
</dbReference>
<dbReference type="InterPro" id="IPR050283">
    <property type="entry name" value="E-box_TF_Regulators"/>
</dbReference>
<evidence type="ECO:0000256" key="4">
    <source>
        <dbReference type="ARBA" id="ARBA00023163"/>
    </source>
</evidence>
<dbReference type="GO" id="GO:0005634">
    <property type="term" value="C:nucleus"/>
    <property type="evidence" value="ECO:0007669"/>
    <property type="project" value="UniProtKB-SubCell"/>
</dbReference>
<proteinExistence type="predicted"/>
<dbReference type="InterPro" id="IPR011598">
    <property type="entry name" value="bHLH_dom"/>
</dbReference>
<evidence type="ECO:0000313" key="8">
    <source>
        <dbReference type="EMBL" id="CAD7197649.1"/>
    </source>
</evidence>
<evidence type="ECO:0000256" key="6">
    <source>
        <dbReference type="SAM" id="MobiDB-lite"/>
    </source>
</evidence>
<dbReference type="PANTHER" id="PTHR23349">
    <property type="entry name" value="BASIC HELIX-LOOP-HELIX TRANSCRIPTION FACTOR, TWIST"/>
    <property type="match status" value="1"/>
</dbReference>
<keyword evidence="3" id="KW-0238">DNA-binding</keyword>
<keyword evidence="5" id="KW-0539">Nucleus</keyword>
<dbReference type="GO" id="GO:0032502">
    <property type="term" value="P:developmental process"/>
    <property type="evidence" value="ECO:0007669"/>
    <property type="project" value="TreeGrafter"/>
</dbReference>
<dbReference type="FunFam" id="4.10.280.10:FF:000010">
    <property type="entry name" value="Scleraxis bHLH transcription factor"/>
    <property type="match status" value="1"/>
</dbReference>
<feature type="compositionally biased region" description="Polar residues" evidence="6">
    <location>
        <begin position="162"/>
        <end position="171"/>
    </location>
</feature>
<dbReference type="GO" id="GO:0000981">
    <property type="term" value="F:DNA-binding transcription factor activity, RNA polymerase II-specific"/>
    <property type="evidence" value="ECO:0007669"/>
    <property type="project" value="TreeGrafter"/>
</dbReference>
<dbReference type="SUPFAM" id="SSF47459">
    <property type="entry name" value="HLH, helix-loop-helix DNA-binding domain"/>
    <property type="match status" value="1"/>
</dbReference>
<dbReference type="PANTHER" id="PTHR23349:SF68">
    <property type="entry name" value="FI14601P"/>
    <property type="match status" value="1"/>
</dbReference>
<evidence type="ECO:0000256" key="5">
    <source>
        <dbReference type="ARBA" id="ARBA00023242"/>
    </source>
</evidence>
<dbReference type="CDD" id="cd11466">
    <property type="entry name" value="bHLH_TS_HAND"/>
    <property type="match status" value="1"/>
</dbReference>
<reference evidence="8" key="1">
    <citation type="submission" date="2020-11" db="EMBL/GenBank/DDBJ databases">
        <authorList>
            <person name="Tran Van P."/>
        </authorList>
    </citation>
    <scope>NUCLEOTIDE SEQUENCE</scope>
</reference>
<dbReference type="SMART" id="SM00353">
    <property type="entry name" value="HLH"/>
    <property type="match status" value="1"/>
</dbReference>
<protein>
    <recommendedName>
        <fullName evidence="7">BHLH domain-containing protein</fullName>
    </recommendedName>
</protein>
<dbReference type="PROSITE" id="PS50888">
    <property type="entry name" value="BHLH"/>
    <property type="match status" value="1"/>
</dbReference>
<feature type="domain" description="BHLH" evidence="7">
    <location>
        <begin position="184"/>
        <end position="236"/>
    </location>
</feature>
<accession>A0A7R8Z655</accession>
<evidence type="ECO:0000259" key="7">
    <source>
        <dbReference type="PROSITE" id="PS50888"/>
    </source>
</evidence>
<dbReference type="Gene3D" id="4.10.280.10">
    <property type="entry name" value="Helix-loop-helix DNA-binding domain"/>
    <property type="match status" value="1"/>
</dbReference>
<feature type="region of interest" description="Disordered" evidence="6">
    <location>
        <begin position="114"/>
        <end position="171"/>
    </location>
</feature>
<dbReference type="GO" id="GO:0000977">
    <property type="term" value="F:RNA polymerase II transcription regulatory region sequence-specific DNA binding"/>
    <property type="evidence" value="ECO:0007669"/>
    <property type="project" value="TreeGrafter"/>
</dbReference>